<dbReference type="EMBL" id="CQPA01000027">
    <property type="protein sequence ID" value="CNU56912.1"/>
    <property type="molecule type" value="Genomic_DNA"/>
</dbReference>
<organism evidence="1 4">
    <name type="scientific">Salmonella enterica subsp. enterica serovar Bovismorbificans</name>
    <dbReference type="NCBI Taxonomy" id="58097"/>
    <lineage>
        <taxon>Bacteria</taxon>
        <taxon>Pseudomonadati</taxon>
        <taxon>Pseudomonadota</taxon>
        <taxon>Gammaproteobacteria</taxon>
        <taxon>Enterobacterales</taxon>
        <taxon>Enterobacteriaceae</taxon>
        <taxon>Salmonella</taxon>
    </lineage>
</organism>
<dbReference type="Proteomes" id="UP000041314">
    <property type="component" value="Unassembled WGS sequence"/>
</dbReference>
<sequence length="58" mass="6823">MAKQPFQLAKIHLVAVVRRLAKGILQQFSTIKRDYFGEGAIVWSLYHYAVAWMRQHLH</sequence>
<protein>
    <submittedName>
        <fullName evidence="1">Uncharacterized protein</fullName>
    </submittedName>
</protein>
<dbReference type="EMBL" id="CQPC01000044">
    <property type="protein sequence ID" value="CNU58136.1"/>
    <property type="molecule type" value="Genomic_DNA"/>
</dbReference>
<accession>A0A655DB68</accession>
<name>A0A655DB68_SALET</name>
<evidence type="ECO:0000313" key="2">
    <source>
        <dbReference type="EMBL" id="CNU58136.1"/>
    </source>
</evidence>
<proteinExistence type="predicted"/>
<dbReference type="AlphaFoldDB" id="A0A655DB68"/>
<dbReference type="Proteomes" id="UP000039541">
    <property type="component" value="Unassembled WGS sequence"/>
</dbReference>
<reference evidence="3 4" key="1">
    <citation type="submission" date="2015-03" db="EMBL/GenBank/DDBJ databases">
        <authorList>
            <consortium name="Pathogen Informatics"/>
        </authorList>
    </citation>
    <scope>NUCLEOTIDE SEQUENCE [LARGE SCALE GENOMIC DNA]</scope>
    <source>
        <strain evidence="2 3">3476</strain>
        <strain evidence="1 4">A1104</strain>
    </source>
</reference>
<evidence type="ECO:0000313" key="4">
    <source>
        <dbReference type="Proteomes" id="UP000041314"/>
    </source>
</evidence>
<gene>
    <name evidence="1" type="ORF">ERS008198_03074</name>
    <name evidence="2" type="ORF">ERS008202_03070</name>
</gene>
<evidence type="ECO:0000313" key="1">
    <source>
        <dbReference type="EMBL" id="CNU56912.1"/>
    </source>
</evidence>
<evidence type="ECO:0000313" key="3">
    <source>
        <dbReference type="Proteomes" id="UP000039541"/>
    </source>
</evidence>